<protein>
    <submittedName>
        <fullName evidence="7">Family 43 glycosylhydrolase</fullName>
    </submittedName>
</protein>
<dbReference type="CDD" id="cd18821">
    <property type="entry name" value="GH43_Pc3Gal43A-like"/>
    <property type="match status" value="1"/>
</dbReference>
<keyword evidence="8" id="KW-1185">Reference proteome</keyword>
<evidence type="ECO:0000313" key="8">
    <source>
        <dbReference type="Proteomes" id="UP000316639"/>
    </source>
</evidence>
<dbReference type="Pfam" id="PF04616">
    <property type="entry name" value="Glyco_hydro_43"/>
    <property type="match status" value="1"/>
</dbReference>
<dbReference type="SUPFAM" id="SSF75005">
    <property type="entry name" value="Arabinanase/levansucrase/invertase"/>
    <property type="match status" value="1"/>
</dbReference>
<reference evidence="7 8" key="1">
    <citation type="submission" date="2019-07" db="EMBL/GenBank/DDBJ databases">
        <title>Lentzea xizangensis sp. nov., isolated from Qinghai-Tibetan Plateau Soils.</title>
        <authorList>
            <person name="Huang J."/>
        </authorList>
    </citation>
    <scope>NUCLEOTIDE SEQUENCE [LARGE SCALE GENOMIC DNA]</scope>
    <source>
        <strain evidence="7 8">FXJ1.1311</strain>
    </source>
</reference>
<dbReference type="InterPro" id="IPR006710">
    <property type="entry name" value="Glyco_hydro_43"/>
</dbReference>
<dbReference type="PANTHER" id="PTHR22925:SF3">
    <property type="entry name" value="GLYCOSYL HYDROLASE FAMILY PROTEIN 43"/>
    <property type="match status" value="1"/>
</dbReference>
<comment type="caution">
    <text evidence="7">The sequence shown here is derived from an EMBL/GenBank/DDBJ whole genome shotgun (WGS) entry which is preliminary data.</text>
</comment>
<name>A0A563EKB4_9PSEU</name>
<dbReference type="EMBL" id="VOBR01000028">
    <property type="protein sequence ID" value="TWP46974.1"/>
    <property type="molecule type" value="Genomic_DNA"/>
</dbReference>
<dbReference type="GO" id="GO:0004553">
    <property type="term" value="F:hydrolase activity, hydrolyzing O-glycosyl compounds"/>
    <property type="evidence" value="ECO:0007669"/>
    <property type="project" value="InterPro"/>
</dbReference>
<keyword evidence="2 5" id="KW-0378">Hydrolase</keyword>
<evidence type="ECO:0000256" key="1">
    <source>
        <dbReference type="ARBA" id="ARBA00009865"/>
    </source>
</evidence>
<feature type="signal peptide" evidence="6">
    <location>
        <begin position="1"/>
        <end position="26"/>
    </location>
</feature>
<evidence type="ECO:0000256" key="5">
    <source>
        <dbReference type="RuleBase" id="RU361187"/>
    </source>
</evidence>
<dbReference type="AlphaFoldDB" id="A0A563EKB4"/>
<comment type="similarity">
    <text evidence="1 5">Belongs to the glycosyl hydrolase 43 family.</text>
</comment>
<sequence>MRRRDVRKLFALVLALVLAGAPPAQAAEATITPGVAWKDTSGNPIQAHGGGMIKVGATYYWFGEDKTGENQNNAFFRNVTCYSSTDLQHWKFESNALTRQASGDLGPKRVIERPKVIFNQATGLYVMWMHVDDKEHTVTKVGVATSPTVCGPYTYRGSIKPQGNISLDIQLFVDDDGSGYLFGEARAAGGLRLYKLSADYTKIDSLVAVLEDFESPAIFKQNGRYYVLGSHRTGWRTNDNMYTSSTSLSKGWATWKLFAPKGSKTFNSQTTFVLPVVGTKGTTFMFMGDRWQPDSLGTSPYVWLPLAVNGTSVSLAWYDKWFIDTTTGLWHK</sequence>
<dbReference type="PANTHER" id="PTHR22925">
    <property type="entry name" value="GLYCOSYL HYDROLASE 43 FAMILY MEMBER"/>
    <property type="match status" value="1"/>
</dbReference>
<feature type="site" description="Important for catalytic activity, responsible for pKa modulation of the active site Glu and correct orientation of both the proton donor and substrate" evidence="4">
    <location>
        <position position="168"/>
    </location>
</feature>
<dbReference type="InterPro" id="IPR023296">
    <property type="entry name" value="Glyco_hydro_beta-prop_sf"/>
</dbReference>
<accession>A0A563EKB4</accession>
<proteinExistence type="inferred from homology"/>
<evidence type="ECO:0000313" key="7">
    <source>
        <dbReference type="EMBL" id="TWP46974.1"/>
    </source>
</evidence>
<evidence type="ECO:0000256" key="4">
    <source>
        <dbReference type="PIRSR" id="PIRSR606710-2"/>
    </source>
</evidence>
<dbReference type="GO" id="GO:0005975">
    <property type="term" value="P:carbohydrate metabolic process"/>
    <property type="evidence" value="ECO:0007669"/>
    <property type="project" value="InterPro"/>
</dbReference>
<keyword evidence="6" id="KW-0732">Signal</keyword>
<evidence type="ECO:0000256" key="6">
    <source>
        <dbReference type="SAM" id="SignalP"/>
    </source>
</evidence>
<evidence type="ECO:0000256" key="3">
    <source>
        <dbReference type="ARBA" id="ARBA00023295"/>
    </source>
</evidence>
<evidence type="ECO:0000256" key="2">
    <source>
        <dbReference type="ARBA" id="ARBA00022801"/>
    </source>
</evidence>
<dbReference type="OrthoDB" id="5381276at2"/>
<feature type="chain" id="PRO_5021711701" evidence="6">
    <location>
        <begin position="27"/>
        <end position="332"/>
    </location>
</feature>
<dbReference type="Gene3D" id="2.115.10.20">
    <property type="entry name" value="Glycosyl hydrolase domain, family 43"/>
    <property type="match status" value="1"/>
</dbReference>
<gene>
    <name evidence="7" type="ORF">FKR81_33520</name>
</gene>
<dbReference type="Proteomes" id="UP000316639">
    <property type="component" value="Unassembled WGS sequence"/>
</dbReference>
<keyword evidence="3 5" id="KW-0326">Glycosidase</keyword>
<organism evidence="7 8">
    <name type="scientific">Lentzea tibetensis</name>
    <dbReference type="NCBI Taxonomy" id="2591470"/>
    <lineage>
        <taxon>Bacteria</taxon>
        <taxon>Bacillati</taxon>
        <taxon>Actinomycetota</taxon>
        <taxon>Actinomycetes</taxon>
        <taxon>Pseudonocardiales</taxon>
        <taxon>Pseudonocardiaceae</taxon>
        <taxon>Lentzea</taxon>
    </lineage>
</organism>